<dbReference type="CDD" id="cd00917">
    <property type="entry name" value="PG-PI_TP"/>
    <property type="match status" value="1"/>
</dbReference>
<sequence length="173" mass="18780">MIRPVVSLLLASCAAFVVAVPAQQALDDGTVRVSESWEYTNCGNPTDALQIESIVVTPDPPKPGEKMTVEVKATALETIEDGAYADVTVKMGLIKLLHKEFDLCQEAEKANATVTCPVEKGAYTVVQEVDLPKEIPPAKFIVDVLAYTADDDDLACLKLSVNFMKSRSIFDFL</sequence>
<feature type="chain" id="PRO_5002316798" description="Phosphatidylglycerol/phosphatidylinositol transfer protein" evidence="8">
    <location>
        <begin position="20"/>
        <end position="173"/>
    </location>
</feature>
<comment type="function">
    <text evidence="1">Catalyzes the intermembrane transfer of phosphatidylglycerol and phosphatidylinositol.</text>
</comment>
<evidence type="ECO:0000256" key="5">
    <source>
        <dbReference type="ARBA" id="ARBA00022448"/>
    </source>
</evidence>
<dbReference type="SUPFAM" id="SSF81296">
    <property type="entry name" value="E set domains"/>
    <property type="match status" value="1"/>
</dbReference>
<evidence type="ECO:0000256" key="6">
    <source>
        <dbReference type="ARBA" id="ARBA00022729"/>
    </source>
</evidence>
<accession>A0A0D7AW70</accession>
<dbReference type="InterPro" id="IPR014756">
    <property type="entry name" value="Ig_E-set"/>
</dbReference>
<evidence type="ECO:0000256" key="2">
    <source>
        <dbReference type="ARBA" id="ARBA00006370"/>
    </source>
</evidence>
<dbReference type="EMBL" id="KN880783">
    <property type="protein sequence ID" value="KIY62457.1"/>
    <property type="molecule type" value="Genomic_DNA"/>
</dbReference>
<evidence type="ECO:0000313" key="11">
    <source>
        <dbReference type="Proteomes" id="UP000054007"/>
    </source>
</evidence>
<dbReference type="PANTHER" id="PTHR11306">
    <property type="entry name" value="NIEMANN PICK TYPE C2 PROTEIN NPC2-RELATED"/>
    <property type="match status" value="1"/>
</dbReference>
<evidence type="ECO:0000256" key="8">
    <source>
        <dbReference type="SAM" id="SignalP"/>
    </source>
</evidence>
<name>A0A0D7AW70_9AGAR</name>
<proteinExistence type="inferred from homology"/>
<keyword evidence="6 8" id="KW-0732">Signal</keyword>
<dbReference type="Pfam" id="PF02221">
    <property type="entry name" value="E1_DerP2_DerF2"/>
    <property type="match status" value="1"/>
</dbReference>
<protein>
    <recommendedName>
        <fullName evidence="4">Phosphatidylglycerol/phosphatidylinositol transfer protein</fullName>
    </recommendedName>
</protein>
<evidence type="ECO:0000256" key="4">
    <source>
        <dbReference type="ARBA" id="ARBA00016056"/>
    </source>
</evidence>
<dbReference type="GO" id="GO:0032934">
    <property type="term" value="F:sterol binding"/>
    <property type="evidence" value="ECO:0007669"/>
    <property type="project" value="InterPro"/>
</dbReference>
<dbReference type="InterPro" id="IPR003172">
    <property type="entry name" value="ML_dom"/>
</dbReference>
<evidence type="ECO:0000256" key="7">
    <source>
        <dbReference type="ARBA" id="ARBA00023055"/>
    </source>
</evidence>
<keyword evidence="11" id="KW-1185">Reference proteome</keyword>
<dbReference type="STRING" id="1314674.A0A0D7AW70"/>
<reference evidence="10 11" key="1">
    <citation type="journal article" date="2015" name="Fungal Genet. Biol.">
        <title>Evolution of novel wood decay mechanisms in Agaricales revealed by the genome sequences of Fistulina hepatica and Cylindrobasidium torrendii.</title>
        <authorList>
            <person name="Floudas D."/>
            <person name="Held B.W."/>
            <person name="Riley R."/>
            <person name="Nagy L.G."/>
            <person name="Koehler G."/>
            <person name="Ransdell A.S."/>
            <person name="Younus H."/>
            <person name="Chow J."/>
            <person name="Chiniquy J."/>
            <person name="Lipzen A."/>
            <person name="Tritt A."/>
            <person name="Sun H."/>
            <person name="Haridas S."/>
            <person name="LaButti K."/>
            <person name="Ohm R.A."/>
            <person name="Kues U."/>
            <person name="Blanchette R.A."/>
            <person name="Grigoriev I.V."/>
            <person name="Minto R.E."/>
            <person name="Hibbett D.S."/>
        </authorList>
    </citation>
    <scope>NUCLEOTIDE SEQUENCE [LARGE SCALE GENOMIC DNA]</scope>
    <source>
        <strain evidence="10 11">FP15055 ss-10</strain>
    </source>
</reference>
<organism evidence="10 11">
    <name type="scientific">Cylindrobasidium torrendii FP15055 ss-10</name>
    <dbReference type="NCBI Taxonomy" id="1314674"/>
    <lineage>
        <taxon>Eukaryota</taxon>
        <taxon>Fungi</taxon>
        <taxon>Dikarya</taxon>
        <taxon>Basidiomycota</taxon>
        <taxon>Agaricomycotina</taxon>
        <taxon>Agaricomycetes</taxon>
        <taxon>Agaricomycetidae</taxon>
        <taxon>Agaricales</taxon>
        <taxon>Marasmiineae</taxon>
        <taxon>Physalacriaceae</taxon>
        <taxon>Cylindrobasidium</taxon>
    </lineage>
</organism>
<dbReference type="PANTHER" id="PTHR11306:SF0">
    <property type="entry name" value="PHOSPHATIDYLGLYCEROL_PHOSPHATIDYLINOSITOL TRANSFER PROTEIN"/>
    <property type="match status" value="1"/>
</dbReference>
<dbReference type="SMART" id="SM00737">
    <property type="entry name" value="ML"/>
    <property type="match status" value="1"/>
</dbReference>
<dbReference type="Gene3D" id="2.60.40.770">
    <property type="match status" value="1"/>
</dbReference>
<evidence type="ECO:0000313" key="10">
    <source>
        <dbReference type="EMBL" id="KIY62457.1"/>
    </source>
</evidence>
<dbReference type="Proteomes" id="UP000054007">
    <property type="component" value="Unassembled WGS sequence"/>
</dbReference>
<dbReference type="GO" id="GO:0032366">
    <property type="term" value="P:intracellular sterol transport"/>
    <property type="evidence" value="ECO:0007669"/>
    <property type="project" value="InterPro"/>
</dbReference>
<comment type="similarity">
    <text evidence="2">Belongs to the NPC2 family.</text>
</comment>
<feature type="domain" description="MD-2-related lipid-recognition" evidence="9">
    <location>
        <begin position="39"/>
        <end position="161"/>
    </location>
</feature>
<keyword evidence="7" id="KW-0445">Lipid transport</keyword>
<dbReference type="AlphaFoldDB" id="A0A0D7AW70"/>
<dbReference type="InterPro" id="IPR033917">
    <property type="entry name" value="ML_PG-PI_TP"/>
</dbReference>
<feature type="signal peptide" evidence="8">
    <location>
        <begin position="1"/>
        <end position="19"/>
    </location>
</feature>
<evidence type="ECO:0000256" key="3">
    <source>
        <dbReference type="ARBA" id="ARBA00011245"/>
    </source>
</evidence>
<evidence type="ECO:0000256" key="1">
    <source>
        <dbReference type="ARBA" id="ARBA00002053"/>
    </source>
</evidence>
<dbReference type="InterPro" id="IPR039670">
    <property type="entry name" value="NPC2-like"/>
</dbReference>
<dbReference type="OrthoDB" id="6409159at2759"/>
<gene>
    <name evidence="10" type="ORF">CYLTODRAFT_426909</name>
</gene>
<evidence type="ECO:0000259" key="9">
    <source>
        <dbReference type="SMART" id="SM00737"/>
    </source>
</evidence>
<keyword evidence="5" id="KW-0813">Transport</keyword>
<comment type="subunit">
    <text evidence="3">Monomer.</text>
</comment>